<dbReference type="PATRIC" id="fig|1434119.4.peg.175"/>
<accession>A0A0E3L9T3</accession>
<organism evidence="3 4">
    <name type="scientific">Methanosarcina siciliae HI350</name>
    <dbReference type="NCBI Taxonomy" id="1434119"/>
    <lineage>
        <taxon>Archaea</taxon>
        <taxon>Methanobacteriati</taxon>
        <taxon>Methanobacteriota</taxon>
        <taxon>Stenosarchaea group</taxon>
        <taxon>Methanomicrobia</taxon>
        <taxon>Methanosarcinales</taxon>
        <taxon>Methanosarcinaceae</taxon>
        <taxon>Methanosarcina</taxon>
    </lineage>
</organism>
<dbReference type="InterPro" id="IPR006015">
    <property type="entry name" value="Universal_stress_UspA"/>
</dbReference>
<comment type="similarity">
    <text evidence="1">Belongs to the universal stress protein A family.</text>
</comment>
<dbReference type="AlphaFoldDB" id="A0A0E3L9T3"/>
<dbReference type="HOGENOM" id="CLU_049301_11_1_2"/>
<evidence type="ECO:0000313" key="3">
    <source>
        <dbReference type="EMBL" id="AKB30821.1"/>
    </source>
</evidence>
<dbReference type="CDD" id="cd00293">
    <property type="entry name" value="USP-like"/>
    <property type="match status" value="1"/>
</dbReference>
<dbReference type="GeneID" id="41604083"/>
<dbReference type="SUPFAM" id="SSF52402">
    <property type="entry name" value="Adenine nucleotide alpha hydrolases-like"/>
    <property type="match status" value="1"/>
</dbReference>
<dbReference type="KEGG" id="msz:MSSIH_0131"/>
<dbReference type="Proteomes" id="UP000033092">
    <property type="component" value="Chromosome"/>
</dbReference>
<dbReference type="PIRSF" id="PIRSF006276">
    <property type="entry name" value="UspA"/>
    <property type="match status" value="1"/>
</dbReference>
<feature type="domain" description="UspA" evidence="2">
    <location>
        <begin position="6"/>
        <end position="146"/>
    </location>
</feature>
<dbReference type="PANTHER" id="PTHR46268">
    <property type="entry name" value="STRESS RESPONSE PROTEIN NHAX"/>
    <property type="match status" value="1"/>
</dbReference>
<evidence type="ECO:0000259" key="2">
    <source>
        <dbReference type="Pfam" id="PF00582"/>
    </source>
</evidence>
<dbReference type="EMBL" id="CP009507">
    <property type="protein sequence ID" value="AKB30821.1"/>
    <property type="molecule type" value="Genomic_DNA"/>
</dbReference>
<dbReference type="InterPro" id="IPR014729">
    <property type="entry name" value="Rossmann-like_a/b/a_fold"/>
</dbReference>
<name>A0A0E3L9T3_9EURY</name>
<dbReference type="Gene3D" id="3.40.50.620">
    <property type="entry name" value="HUPs"/>
    <property type="match status" value="1"/>
</dbReference>
<evidence type="ECO:0000256" key="1">
    <source>
        <dbReference type="ARBA" id="ARBA00008791"/>
    </source>
</evidence>
<dbReference type="PANTHER" id="PTHR46268:SF6">
    <property type="entry name" value="UNIVERSAL STRESS PROTEIN UP12"/>
    <property type="match status" value="1"/>
</dbReference>
<protein>
    <submittedName>
        <fullName evidence="3">Universal stress protein</fullName>
    </submittedName>
</protein>
<dbReference type="InterPro" id="IPR006016">
    <property type="entry name" value="UspA"/>
</dbReference>
<dbReference type="PRINTS" id="PR01438">
    <property type="entry name" value="UNVRSLSTRESS"/>
</dbReference>
<dbReference type="RefSeq" id="WP_148704672.1">
    <property type="nucleotide sequence ID" value="NZ_CP009507.1"/>
</dbReference>
<proteinExistence type="inferred from homology"/>
<gene>
    <name evidence="3" type="ORF">MSSIH_0131</name>
</gene>
<dbReference type="Pfam" id="PF00582">
    <property type="entry name" value="Usp"/>
    <property type="match status" value="1"/>
</dbReference>
<sequence length="150" mass="16869">MKSKLYRKILLATDDSESARKAADAALELAHLSGAKIYAVYVIDRSIYSSVPEDLEWEEAMYTRFRELGKEAVSYMEKAAKDTDLQVESVLLEGHPAEEIVNFAEKNGMDLIIIGSLGKSKIERFLIGSISEKVIRNSKVPVLVVHWKRP</sequence>
<evidence type="ECO:0000313" key="4">
    <source>
        <dbReference type="Proteomes" id="UP000033092"/>
    </source>
</evidence>
<reference evidence="3 4" key="1">
    <citation type="submission" date="2014-07" db="EMBL/GenBank/DDBJ databases">
        <title>Methanogenic archaea and the global carbon cycle.</title>
        <authorList>
            <person name="Henriksen J.R."/>
            <person name="Luke J."/>
            <person name="Reinhart S."/>
            <person name="Benedict M.N."/>
            <person name="Youngblut N.D."/>
            <person name="Metcalf M.E."/>
            <person name="Whitaker R.J."/>
            <person name="Metcalf W.W."/>
        </authorList>
    </citation>
    <scope>NUCLEOTIDE SEQUENCE [LARGE SCALE GENOMIC DNA]</scope>
    <source>
        <strain evidence="3 4">HI350</strain>
    </source>
</reference>